<reference evidence="1 2" key="1">
    <citation type="submission" date="2020-04" db="EMBL/GenBank/DDBJ databases">
        <title>Salinimonas sp. HHU 13199.</title>
        <authorList>
            <person name="Cui X."/>
            <person name="Zhang D."/>
        </authorList>
    </citation>
    <scope>NUCLEOTIDE SEQUENCE [LARGE SCALE GENOMIC DNA]</scope>
    <source>
        <strain evidence="1 2">HHU 13199</strain>
    </source>
</reference>
<dbReference type="SFLD" id="SFLDG01129">
    <property type="entry name" value="C1.5:_HAD__Beta-PGM__Phosphata"/>
    <property type="match status" value="1"/>
</dbReference>
<dbReference type="EMBL" id="JABBXD010000003">
    <property type="protein sequence ID" value="MBD3585557.1"/>
    <property type="molecule type" value="Genomic_DNA"/>
</dbReference>
<dbReference type="InterPro" id="IPR006439">
    <property type="entry name" value="HAD-SF_hydro_IA"/>
</dbReference>
<keyword evidence="1" id="KW-0378">Hydrolase</keyword>
<dbReference type="GO" id="GO:0016787">
    <property type="term" value="F:hydrolase activity"/>
    <property type="evidence" value="ECO:0007669"/>
    <property type="project" value="UniProtKB-KW"/>
</dbReference>
<dbReference type="CDD" id="cd07505">
    <property type="entry name" value="HAD_BPGM-like"/>
    <property type="match status" value="1"/>
</dbReference>
<dbReference type="SUPFAM" id="SSF56784">
    <property type="entry name" value="HAD-like"/>
    <property type="match status" value="1"/>
</dbReference>
<dbReference type="PANTHER" id="PTHR43885">
    <property type="entry name" value="HALOACID DEHALOGENASE-LIKE HYDROLASE"/>
    <property type="match status" value="1"/>
</dbReference>
<dbReference type="PANTHER" id="PTHR43885:SF1">
    <property type="entry name" value="SUPERFAMILY HYDROLASE, PUTATIVE (AFU_ORTHOLOGUE AFUA_4G13290)-RELATED"/>
    <property type="match status" value="1"/>
</dbReference>
<keyword evidence="2" id="KW-1185">Reference proteome</keyword>
<comment type="caution">
    <text evidence="1">The sequence shown here is derived from an EMBL/GenBank/DDBJ whole genome shotgun (WGS) entry which is preliminary data.</text>
</comment>
<name>A0ABR8LH22_9ALTE</name>
<evidence type="ECO:0000313" key="2">
    <source>
        <dbReference type="Proteomes" id="UP000624419"/>
    </source>
</evidence>
<dbReference type="Pfam" id="PF13419">
    <property type="entry name" value="HAD_2"/>
    <property type="match status" value="1"/>
</dbReference>
<gene>
    <name evidence="1" type="ORF">HHX48_07415</name>
</gene>
<dbReference type="NCBIfam" id="TIGR01509">
    <property type="entry name" value="HAD-SF-IA-v3"/>
    <property type="match status" value="1"/>
</dbReference>
<accession>A0ABR8LH22</accession>
<dbReference type="RefSeq" id="WP_191023741.1">
    <property type="nucleotide sequence ID" value="NZ_JABBXD010000003.1"/>
</dbReference>
<protein>
    <submittedName>
        <fullName evidence="1">HAD family hydrolase</fullName>
    </submittedName>
</protein>
<organism evidence="1 2">
    <name type="scientific">Salinimonas profundi</name>
    <dbReference type="NCBI Taxonomy" id="2729140"/>
    <lineage>
        <taxon>Bacteria</taxon>
        <taxon>Pseudomonadati</taxon>
        <taxon>Pseudomonadota</taxon>
        <taxon>Gammaproteobacteria</taxon>
        <taxon>Alteromonadales</taxon>
        <taxon>Alteromonadaceae</taxon>
        <taxon>Alteromonas/Salinimonas group</taxon>
        <taxon>Salinimonas</taxon>
    </lineage>
</organism>
<dbReference type="Proteomes" id="UP000624419">
    <property type="component" value="Unassembled WGS sequence"/>
</dbReference>
<dbReference type="Gene3D" id="1.10.260.80">
    <property type="match status" value="1"/>
</dbReference>
<dbReference type="InterPro" id="IPR036412">
    <property type="entry name" value="HAD-like_sf"/>
</dbReference>
<dbReference type="SFLD" id="SFLDS00003">
    <property type="entry name" value="Haloacid_Dehalogenase"/>
    <property type="match status" value="1"/>
</dbReference>
<dbReference type="NCBIfam" id="TIGR01549">
    <property type="entry name" value="HAD-SF-IA-v1"/>
    <property type="match status" value="1"/>
</dbReference>
<dbReference type="InterPro" id="IPR041492">
    <property type="entry name" value="HAD_2"/>
</dbReference>
<sequence>MIDFSDIDGVIFDLDGTLVESDLNFHNIREKLGCPKEVDILTFVEDIQDDTQKEAAAAFIVEQELADAHGARWLTKGKALVEDSQAQGVPMAIVTRNSRSATAIKIETNQIPITTVITREDAPAKPDPTALLKIAANWGLHPSRCLYVGDFDYDRIAAERAGMQFLLV</sequence>
<dbReference type="InterPro" id="IPR023214">
    <property type="entry name" value="HAD_sf"/>
</dbReference>
<proteinExistence type="predicted"/>
<dbReference type="Gene3D" id="3.40.50.1000">
    <property type="entry name" value="HAD superfamily/HAD-like"/>
    <property type="match status" value="1"/>
</dbReference>
<evidence type="ECO:0000313" key="1">
    <source>
        <dbReference type="EMBL" id="MBD3585557.1"/>
    </source>
</evidence>